<dbReference type="OrthoDB" id="5917548at2759"/>
<reference evidence="3" key="1">
    <citation type="submission" date="2017-02" db="UniProtKB">
        <authorList>
            <consortium name="WormBaseParasite"/>
        </authorList>
    </citation>
    <scope>IDENTIFICATION</scope>
</reference>
<organism evidence="3">
    <name type="scientific">Anisakis simplex</name>
    <name type="common">Herring worm</name>
    <dbReference type="NCBI Taxonomy" id="6269"/>
    <lineage>
        <taxon>Eukaryota</taxon>
        <taxon>Metazoa</taxon>
        <taxon>Ecdysozoa</taxon>
        <taxon>Nematoda</taxon>
        <taxon>Chromadorea</taxon>
        <taxon>Rhabditida</taxon>
        <taxon>Spirurina</taxon>
        <taxon>Ascaridomorpha</taxon>
        <taxon>Ascaridoidea</taxon>
        <taxon>Anisakidae</taxon>
        <taxon>Anisakis</taxon>
        <taxon>Anisakis simplex complex</taxon>
    </lineage>
</organism>
<sequence>MNTFQSILKGKFDSLNRISRNFMKDEKAKKDERRGEKLKLPNETFETANLTADLKQQTDTETMRLLREAMQLAMT</sequence>
<proteinExistence type="predicted"/>
<reference evidence="1 2" key="2">
    <citation type="submission" date="2018-11" db="EMBL/GenBank/DDBJ databases">
        <authorList>
            <consortium name="Pathogen Informatics"/>
        </authorList>
    </citation>
    <scope>NUCLEOTIDE SEQUENCE [LARGE SCALE GENOMIC DNA]</scope>
</reference>
<protein>
    <submittedName>
        <fullName evidence="3">BAR domain-containing protein</fullName>
    </submittedName>
</protein>
<evidence type="ECO:0000313" key="2">
    <source>
        <dbReference type="Proteomes" id="UP000267096"/>
    </source>
</evidence>
<name>A0A0M3JJA2_ANISI</name>
<dbReference type="EMBL" id="UYRR01018183">
    <property type="protein sequence ID" value="VDK29314.1"/>
    <property type="molecule type" value="Genomic_DNA"/>
</dbReference>
<accession>A0A0M3JJA2</accession>
<dbReference type="AlphaFoldDB" id="A0A0M3JJA2"/>
<dbReference type="Proteomes" id="UP000267096">
    <property type="component" value="Unassembled WGS sequence"/>
</dbReference>
<evidence type="ECO:0000313" key="3">
    <source>
        <dbReference type="WBParaSite" id="ASIM_0000772101-mRNA-1"/>
    </source>
</evidence>
<keyword evidence="2" id="KW-1185">Reference proteome</keyword>
<gene>
    <name evidence="1" type="ORF">ASIM_LOCUS7487</name>
</gene>
<evidence type="ECO:0000313" key="1">
    <source>
        <dbReference type="EMBL" id="VDK29314.1"/>
    </source>
</evidence>
<dbReference type="WBParaSite" id="ASIM_0000772101-mRNA-1">
    <property type="protein sequence ID" value="ASIM_0000772101-mRNA-1"/>
    <property type="gene ID" value="ASIM_0000772101"/>
</dbReference>